<name>A0A7J7MFD0_9MAGN</name>
<feature type="region of interest" description="Disordered" evidence="1">
    <location>
        <begin position="300"/>
        <end position="357"/>
    </location>
</feature>
<feature type="region of interest" description="Disordered" evidence="1">
    <location>
        <begin position="1223"/>
        <end position="1246"/>
    </location>
</feature>
<dbReference type="EMBL" id="JACGCM010001560">
    <property type="protein sequence ID" value="KAF6153522.1"/>
    <property type="molecule type" value="Genomic_DNA"/>
</dbReference>
<comment type="caution">
    <text evidence="3">The sequence shown here is derived from an EMBL/GenBank/DDBJ whole genome shotgun (WGS) entry which is preliminary data.</text>
</comment>
<accession>A0A7J7MFD0</accession>
<evidence type="ECO:0000313" key="3">
    <source>
        <dbReference type="EMBL" id="KAF6153522.1"/>
    </source>
</evidence>
<dbReference type="Proteomes" id="UP000541444">
    <property type="component" value="Unassembled WGS sequence"/>
</dbReference>
<keyword evidence="2" id="KW-0812">Transmembrane</keyword>
<feature type="transmembrane region" description="Helical" evidence="2">
    <location>
        <begin position="95"/>
        <end position="118"/>
    </location>
</feature>
<keyword evidence="4" id="KW-1185">Reference proteome</keyword>
<feature type="compositionally biased region" description="Basic and acidic residues" evidence="1">
    <location>
        <begin position="178"/>
        <end position="190"/>
    </location>
</feature>
<dbReference type="PANTHER" id="PTHR33870">
    <property type="entry name" value="CARDIOMYOPATHY-ASSOCIATED PROTEIN"/>
    <property type="match status" value="1"/>
</dbReference>
<organism evidence="3 4">
    <name type="scientific">Kingdonia uniflora</name>
    <dbReference type="NCBI Taxonomy" id="39325"/>
    <lineage>
        <taxon>Eukaryota</taxon>
        <taxon>Viridiplantae</taxon>
        <taxon>Streptophyta</taxon>
        <taxon>Embryophyta</taxon>
        <taxon>Tracheophyta</taxon>
        <taxon>Spermatophyta</taxon>
        <taxon>Magnoliopsida</taxon>
        <taxon>Ranunculales</taxon>
        <taxon>Circaeasteraceae</taxon>
        <taxon>Kingdonia</taxon>
    </lineage>
</organism>
<feature type="compositionally biased region" description="Basic and acidic residues" evidence="1">
    <location>
        <begin position="1227"/>
        <end position="1246"/>
    </location>
</feature>
<dbReference type="AlphaFoldDB" id="A0A7J7MFD0"/>
<feature type="region of interest" description="Disordered" evidence="1">
    <location>
        <begin position="589"/>
        <end position="653"/>
    </location>
</feature>
<reference evidence="3 4" key="1">
    <citation type="journal article" date="2020" name="IScience">
        <title>Genome Sequencing of the Endangered Kingdonia uniflora (Circaeasteraceae, Ranunculales) Reveals Potential Mechanisms of Evolutionary Specialization.</title>
        <authorList>
            <person name="Sun Y."/>
            <person name="Deng T."/>
            <person name="Zhang A."/>
            <person name="Moore M.J."/>
            <person name="Landis J.B."/>
            <person name="Lin N."/>
            <person name="Zhang H."/>
            <person name="Zhang X."/>
            <person name="Huang J."/>
            <person name="Zhang X."/>
            <person name="Sun H."/>
            <person name="Wang H."/>
        </authorList>
    </citation>
    <scope>NUCLEOTIDE SEQUENCE [LARGE SCALE GENOMIC DNA]</scope>
    <source>
        <strain evidence="3">TB1705</strain>
        <tissue evidence="3">Leaf</tissue>
    </source>
</reference>
<evidence type="ECO:0000256" key="2">
    <source>
        <dbReference type="SAM" id="Phobius"/>
    </source>
</evidence>
<feature type="region of interest" description="Disordered" evidence="1">
    <location>
        <begin position="178"/>
        <end position="226"/>
    </location>
</feature>
<feature type="compositionally biased region" description="Basic and acidic residues" evidence="1">
    <location>
        <begin position="632"/>
        <end position="642"/>
    </location>
</feature>
<sequence length="1257" mass="139415">MIEGLDFASSFGWEIAWLEAYSEPAVKAFKYGDIPWCLKAKWSRVKHIFITSKNQIVDKLETDMGIAAIKNVAHAWNRLIFSIKICYRTVRDHPFILAAVFLLIIFYRYLLFVLSYLVSSSPLFICTAILLRTFLNFGHPDIAQVEEERTRDISSLKSRIVNEDIIIEKRERLSAETRVEKIQDSSEEKTAISPSYNDGFIGQSTTSEGQQREIHGVSHTGKSIKDQSLEIRTKAIKNLEGKNDKRKADLIVPFGSPVDASPLTSRKPNVEILDFLSDHTESSSPDAPATEIAPVIDEHHPLLDSKRPQSVVKSAEEFDATSQGSYMSNDGSAESEDGENQEEARGDRRDKRKSAVAWTEDDEKNLMDLGTSELERNQRLENLIAKRRARKKPLIKETEKNLIDLDFNAPSLQITSISTTKNNPFDLPFHFSETEGLLPVPGSAPSAYHPRGNPFDIPYDPLEEKPNLTDDSFHEEFMTGFQKDIFFCRHESFSLGSSLFGGVKHEKRFNPYSGNETTSNIMYGFLSKSESALSLTDLQDNKKLNEDEIIQEHISPSPSEEIDMGEVLNLSGISEAYIKQDIVEEKCDGLNSSASSETNEKIMDENANDSQPRNFEDEFAEVSSNPSSEVYVKPDADEEKRNASSSSSSLEANEEIFNEATSKILSRNLQGSQPSLSIEIPDVQSGRELDDDTIEEPVYDSSPSAIEKRTIEEHILFVDKVVVHTNSSSIASDMEVEVSEVGSPRLLFERTISYSDADILFDDKRYRAESRASGCFDSSLPDIIETRVSGANQDFVDYTTPPVEAELEVEQVSTDSNTTEEGLMNQIPSSSVDKEINIELESLDQSESRALELSESSLPEVVETRASGANQYFNDSTTAPVEVELGVEHVSTDSSTTEEGLTNQIPSSSVNKEISIGLDQSASGALELSESSLTDGIELKSSGANQYFDDSTAAPVEAELAADQVSTDSSTTELAVEQVSTDSNTTEEGLMIQIASSSIDKEINIALDHSESRASELSESSLPDVIETRVLFDDFTAAPVETELVVEQVSIDLNTTEESMTSQIPSSSVDKERSIRAHQSNLEEINPIAHSPLTKMNSHNLMENLTIQISPASDHPQEFLELSVAEEPDIVFQFTNDTEAEQGRIIEPEIHLYFPDATETGVSATEVEKSGMTLKTNESVTEAQALDETNLEGEMPKLVQEENVEKPLLKENEVKSVKNMVTNPVESAEREPSNHVESEESKLSIKDHIVVETSEIS</sequence>
<dbReference type="OrthoDB" id="1908091at2759"/>
<evidence type="ECO:0000313" key="4">
    <source>
        <dbReference type="Proteomes" id="UP000541444"/>
    </source>
</evidence>
<keyword evidence="2" id="KW-1133">Transmembrane helix</keyword>
<feature type="compositionally biased region" description="Polar residues" evidence="1">
    <location>
        <begin position="192"/>
        <end position="209"/>
    </location>
</feature>
<dbReference type="PANTHER" id="PTHR33870:SF4">
    <property type="entry name" value="CARDIOMYOPATHY-ASSOCIATED PROTEIN"/>
    <property type="match status" value="1"/>
</dbReference>
<gene>
    <name evidence="3" type="ORF">GIB67_027389</name>
</gene>
<protein>
    <submittedName>
        <fullName evidence="3">Uncharacterized protein</fullName>
    </submittedName>
</protein>
<keyword evidence="2" id="KW-0472">Membrane</keyword>
<evidence type="ECO:0000256" key="1">
    <source>
        <dbReference type="SAM" id="MobiDB-lite"/>
    </source>
</evidence>
<feature type="compositionally biased region" description="Polar residues" evidence="1">
    <location>
        <begin position="320"/>
        <end position="332"/>
    </location>
</feature>
<proteinExistence type="predicted"/>